<protein>
    <submittedName>
        <fullName evidence="3">Uncharacterized protein</fullName>
    </submittedName>
</protein>
<evidence type="ECO:0000313" key="4">
    <source>
        <dbReference type="Proteomes" id="UP000216107"/>
    </source>
</evidence>
<evidence type="ECO:0000313" key="3">
    <source>
        <dbReference type="EMBL" id="PAS94078.1"/>
    </source>
</evidence>
<reference evidence="2 5" key="1">
    <citation type="submission" date="2016-08" db="EMBL/GenBank/DDBJ databases">
        <title>Candidatus Dactylopiibacterium carminicum genome sequence.</title>
        <authorList>
            <person name="Ramirez-Puebla S.T."/>
            <person name="Ormeno-Orrillo E."/>
            <person name="Vera-Ponce De Leon A."/>
            <person name="Luis L."/>
            <person name="Sanchez-Flores A."/>
            <person name="Monica R."/>
            <person name="Martinez-Romero E."/>
        </authorList>
    </citation>
    <scope>NUCLEOTIDE SEQUENCE [LARGE SCALE GENOMIC DNA]</scope>
    <source>
        <strain evidence="2">END1</strain>
    </source>
</reference>
<feature type="compositionally biased region" description="Polar residues" evidence="1">
    <location>
        <begin position="93"/>
        <end position="104"/>
    </location>
</feature>
<organism evidence="3 4">
    <name type="scientific">Candidatus Dactylopiibacterium carminicum</name>
    <dbReference type="NCBI Taxonomy" id="857335"/>
    <lineage>
        <taxon>Bacteria</taxon>
        <taxon>Pseudomonadati</taxon>
        <taxon>Pseudomonadota</taxon>
        <taxon>Betaproteobacteria</taxon>
        <taxon>Rhodocyclales</taxon>
        <taxon>Rhodocyclaceae</taxon>
        <taxon>Candidatus Dactylopiibacterium</taxon>
    </lineage>
</organism>
<name>A0A272EVE1_9RHOO</name>
<comment type="caution">
    <text evidence="3">The sequence shown here is derived from an EMBL/GenBank/DDBJ whole genome shotgun (WGS) entry which is preliminary data.</text>
</comment>
<dbReference type="Proteomes" id="UP000623509">
    <property type="component" value="Unassembled WGS sequence"/>
</dbReference>
<evidence type="ECO:0000313" key="2">
    <source>
        <dbReference type="EMBL" id="KAF7600092.1"/>
    </source>
</evidence>
<gene>
    <name evidence="2" type="ORF">BGI27_04150</name>
    <name evidence="3" type="ORF">CGU29_05405</name>
</gene>
<sequence length="104" mass="11768">MQTPQAPRKWLSIPTLYQELKDRLYGDVQDTEKKRFTFFRVPCRSALTTASARRLALRPPTIHTYYTDTDTGQEGGRRIPAGIEDSRGIALTPSGNSRNVTERA</sequence>
<dbReference type="AlphaFoldDB" id="A0A272EVE1"/>
<dbReference type="EMBL" id="NMRN01000010">
    <property type="protein sequence ID" value="PAS94078.1"/>
    <property type="molecule type" value="Genomic_DNA"/>
</dbReference>
<accession>A0A272EVE1</accession>
<proteinExistence type="predicted"/>
<evidence type="ECO:0000256" key="1">
    <source>
        <dbReference type="SAM" id="MobiDB-lite"/>
    </source>
</evidence>
<evidence type="ECO:0000313" key="5">
    <source>
        <dbReference type="Proteomes" id="UP000623509"/>
    </source>
</evidence>
<feature type="region of interest" description="Disordered" evidence="1">
    <location>
        <begin position="64"/>
        <end position="104"/>
    </location>
</feature>
<reference evidence="3 4" key="2">
    <citation type="submission" date="2017-07" db="EMBL/GenBank/DDBJ databases">
        <title>Candidatus Dactylopiibacterium carminicum, a nitrogen-fixing symbiont of the cochineal insect Dactylopius coccus and Dactylopius opuntiae (Hemiptera: Coccoidea: Dactylopiidae).</title>
        <authorList>
            <person name="Vera A."/>
        </authorList>
    </citation>
    <scope>NUCLEOTIDE SEQUENCE [LARGE SCALE GENOMIC DNA]</scope>
    <source>
        <strain evidence="3 4">NFDCM</strain>
    </source>
</reference>
<dbReference type="Proteomes" id="UP000216107">
    <property type="component" value="Unassembled WGS sequence"/>
</dbReference>
<keyword evidence="5" id="KW-1185">Reference proteome</keyword>
<dbReference type="EMBL" id="MDUX01000009">
    <property type="protein sequence ID" value="KAF7600092.1"/>
    <property type="molecule type" value="Genomic_DNA"/>
</dbReference>